<dbReference type="GO" id="GO:0015074">
    <property type="term" value="P:DNA integration"/>
    <property type="evidence" value="ECO:0007669"/>
    <property type="project" value="InterPro"/>
</dbReference>
<dbReference type="SUPFAM" id="SSF53098">
    <property type="entry name" value="Ribonuclease H-like"/>
    <property type="match status" value="1"/>
</dbReference>
<dbReference type="Pfam" id="PF00665">
    <property type="entry name" value="rve"/>
    <property type="match status" value="1"/>
</dbReference>
<keyword evidence="3" id="KW-1185">Reference proteome</keyword>
<dbReference type="InterPro" id="IPR012337">
    <property type="entry name" value="RNaseH-like_sf"/>
</dbReference>
<organism evidence="2 3">
    <name type="scientific">Planotetraspora phitsanulokensis</name>
    <dbReference type="NCBI Taxonomy" id="575192"/>
    <lineage>
        <taxon>Bacteria</taxon>
        <taxon>Bacillati</taxon>
        <taxon>Actinomycetota</taxon>
        <taxon>Actinomycetes</taxon>
        <taxon>Streptosporangiales</taxon>
        <taxon>Streptosporangiaceae</taxon>
        <taxon>Planotetraspora</taxon>
    </lineage>
</organism>
<name>A0A8J3UGK4_9ACTN</name>
<dbReference type="InterPro" id="IPR001584">
    <property type="entry name" value="Integrase_cat-core"/>
</dbReference>
<dbReference type="Gene3D" id="3.30.420.10">
    <property type="entry name" value="Ribonuclease H-like superfamily/Ribonuclease H"/>
    <property type="match status" value="1"/>
</dbReference>
<gene>
    <name evidence="2" type="ORF">Pph01_69270</name>
</gene>
<dbReference type="InterPro" id="IPR036397">
    <property type="entry name" value="RNaseH_sf"/>
</dbReference>
<reference evidence="2 3" key="1">
    <citation type="submission" date="2021-01" db="EMBL/GenBank/DDBJ databases">
        <title>Whole genome shotgun sequence of Planotetraspora phitsanulokensis NBRC 104273.</title>
        <authorList>
            <person name="Komaki H."/>
            <person name="Tamura T."/>
        </authorList>
    </citation>
    <scope>NUCLEOTIDE SEQUENCE [LARGE SCALE GENOMIC DNA]</scope>
    <source>
        <strain evidence="2 3">NBRC 104273</strain>
    </source>
</reference>
<sequence>MHGTLVDQGYTRWQVEIFTGGYLADQRAFQILVGIAEDTGYCVMAEVVARPTGATVCQAFTKALREFGVPAEVLTDGGAEFTEHVSRICRDNGGVHRPASPLVPSSKTLVERFGGNLLRQLDCRVVSFADLSAAQAAVAKWVARYNATRQFQ</sequence>
<dbReference type="Proteomes" id="UP000622547">
    <property type="component" value="Unassembled WGS sequence"/>
</dbReference>
<dbReference type="GO" id="GO:0003676">
    <property type="term" value="F:nucleic acid binding"/>
    <property type="evidence" value="ECO:0007669"/>
    <property type="project" value="InterPro"/>
</dbReference>
<proteinExistence type="predicted"/>
<accession>A0A8J3UGK4</accession>
<protein>
    <recommendedName>
        <fullName evidence="1">Integrase catalytic domain-containing protein</fullName>
    </recommendedName>
</protein>
<comment type="caution">
    <text evidence="2">The sequence shown here is derived from an EMBL/GenBank/DDBJ whole genome shotgun (WGS) entry which is preliminary data.</text>
</comment>
<evidence type="ECO:0000313" key="2">
    <source>
        <dbReference type="EMBL" id="GII41924.1"/>
    </source>
</evidence>
<evidence type="ECO:0000313" key="3">
    <source>
        <dbReference type="Proteomes" id="UP000622547"/>
    </source>
</evidence>
<dbReference type="AlphaFoldDB" id="A0A8J3UGK4"/>
<dbReference type="EMBL" id="BOOP01000037">
    <property type="protein sequence ID" value="GII41924.1"/>
    <property type="molecule type" value="Genomic_DNA"/>
</dbReference>
<evidence type="ECO:0000259" key="1">
    <source>
        <dbReference type="PROSITE" id="PS50994"/>
    </source>
</evidence>
<feature type="domain" description="Integrase catalytic" evidence="1">
    <location>
        <begin position="5"/>
        <end position="152"/>
    </location>
</feature>
<dbReference type="PROSITE" id="PS50994">
    <property type="entry name" value="INTEGRASE"/>
    <property type="match status" value="1"/>
</dbReference>